<evidence type="ECO:0000313" key="3">
    <source>
        <dbReference type="Proteomes" id="UP001189429"/>
    </source>
</evidence>
<protein>
    <submittedName>
        <fullName evidence="2">Uncharacterized protein</fullName>
    </submittedName>
</protein>
<feature type="region of interest" description="Disordered" evidence="1">
    <location>
        <begin position="66"/>
        <end position="152"/>
    </location>
</feature>
<gene>
    <name evidence="2" type="ORF">PCOR1329_LOCUS66464</name>
</gene>
<accession>A0ABN9WGQ6</accession>
<dbReference type="EMBL" id="CAUYUJ010018563">
    <property type="protein sequence ID" value="CAK0884581.1"/>
    <property type="molecule type" value="Genomic_DNA"/>
</dbReference>
<comment type="caution">
    <text evidence="2">The sequence shown here is derived from an EMBL/GenBank/DDBJ whole genome shotgun (WGS) entry which is preliminary data.</text>
</comment>
<organism evidence="2 3">
    <name type="scientific">Prorocentrum cordatum</name>
    <dbReference type="NCBI Taxonomy" id="2364126"/>
    <lineage>
        <taxon>Eukaryota</taxon>
        <taxon>Sar</taxon>
        <taxon>Alveolata</taxon>
        <taxon>Dinophyceae</taxon>
        <taxon>Prorocentrales</taxon>
        <taxon>Prorocentraceae</taxon>
        <taxon>Prorocentrum</taxon>
    </lineage>
</organism>
<name>A0ABN9WGQ6_9DINO</name>
<reference evidence="2" key="1">
    <citation type="submission" date="2023-10" db="EMBL/GenBank/DDBJ databases">
        <authorList>
            <person name="Chen Y."/>
            <person name="Shah S."/>
            <person name="Dougan E. K."/>
            <person name="Thang M."/>
            <person name="Chan C."/>
        </authorList>
    </citation>
    <scope>NUCLEOTIDE SEQUENCE [LARGE SCALE GENOMIC DNA]</scope>
</reference>
<dbReference type="Proteomes" id="UP001189429">
    <property type="component" value="Unassembled WGS sequence"/>
</dbReference>
<proteinExistence type="predicted"/>
<sequence length="224" mass="23422">TDGDKQAGPEDEHNNFKPPLSLSAQELSHFDSGWRAEQACYDAENGVAPRACLPADEGAEVAAGAAASAVANTPPEPSAPKRAVPEADTHAVCVLVEDSPQRKRGAQADLPMSDEHASRLDSSVGAKTPAKFGVTSPASETPAKSSDPAFGQIVPSQSKRRWILKPSFGGPAPSGYSESEAALALERRGWIDVADDSHGCVFDQLGHQLASASQVVRDPEGTEQ</sequence>
<feature type="compositionally biased region" description="Basic and acidic residues" evidence="1">
    <location>
        <begin position="1"/>
        <end position="15"/>
    </location>
</feature>
<feature type="non-terminal residue" evidence="2">
    <location>
        <position position="1"/>
    </location>
</feature>
<keyword evidence="3" id="KW-1185">Reference proteome</keyword>
<evidence type="ECO:0000256" key="1">
    <source>
        <dbReference type="SAM" id="MobiDB-lite"/>
    </source>
</evidence>
<feature type="region of interest" description="Disordered" evidence="1">
    <location>
        <begin position="1"/>
        <end position="21"/>
    </location>
</feature>
<evidence type="ECO:0000313" key="2">
    <source>
        <dbReference type="EMBL" id="CAK0884581.1"/>
    </source>
</evidence>